<gene>
    <name evidence="1" type="ORF">BLNAU_1113</name>
</gene>
<dbReference type="EMBL" id="JARBJD010000004">
    <property type="protein sequence ID" value="KAK2964032.1"/>
    <property type="molecule type" value="Genomic_DNA"/>
</dbReference>
<accession>A0ABQ9YJW9</accession>
<comment type="caution">
    <text evidence="1">The sequence shown here is derived from an EMBL/GenBank/DDBJ whole genome shotgun (WGS) entry which is preliminary data.</text>
</comment>
<reference evidence="1 2" key="1">
    <citation type="journal article" date="2022" name="bioRxiv">
        <title>Genomics of Preaxostyla Flagellates Illuminates Evolutionary Transitions and the Path Towards Mitochondrial Loss.</title>
        <authorList>
            <person name="Novak L.V.F."/>
            <person name="Treitli S.C."/>
            <person name="Pyrih J."/>
            <person name="Halakuc P."/>
            <person name="Pipaliya S.V."/>
            <person name="Vacek V."/>
            <person name="Brzon O."/>
            <person name="Soukal P."/>
            <person name="Eme L."/>
            <person name="Dacks J.B."/>
            <person name="Karnkowska A."/>
            <person name="Elias M."/>
            <person name="Hampl V."/>
        </authorList>
    </citation>
    <scope>NUCLEOTIDE SEQUENCE [LARGE SCALE GENOMIC DNA]</scope>
    <source>
        <strain evidence="1">NAU3</strain>
        <tissue evidence="1">Gut</tissue>
    </source>
</reference>
<protein>
    <submittedName>
        <fullName evidence="1">Uncharacterized protein</fullName>
    </submittedName>
</protein>
<dbReference type="InterPro" id="IPR011050">
    <property type="entry name" value="Pectin_lyase_fold/virulence"/>
</dbReference>
<keyword evidence="2" id="KW-1185">Reference proteome</keyword>
<dbReference type="SUPFAM" id="SSF51126">
    <property type="entry name" value="Pectin lyase-like"/>
    <property type="match status" value="1"/>
</dbReference>
<name>A0ABQ9YJW9_9EUKA</name>
<evidence type="ECO:0000313" key="2">
    <source>
        <dbReference type="Proteomes" id="UP001281761"/>
    </source>
</evidence>
<proteinExistence type="predicted"/>
<evidence type="ECO:0000313" key="1">
    <source>
        <dbReference type="EMBL" id="KAK2964032.1"/>
    </source>
</evidence>
<dbReference type="Proteomes" id="UP001281761">
    <property type="component" value="Unassembled WGS sequence"/>
</dbReference>
<organism evidence="1 2">
    <name type="scientific">Blattamonas nauphoetae</name>
    <dbReference type="NCBI Taxonomy" id="2049346"/>
    <lineage>
        <taxon>Eukaryota</taxon>
        <taxon>Metamonada</taxon>
        <taxon>Preaxostyla</taxon>
        <taxon>Oxymonadida</taxon>
        <taxon>Blattamonas</taxon>
    </lineage>
</organism>
<sequence length="1578" mass="170023">MEQIQLPANAHLVAESLAIVNQHIDLVGHNTTITRETIHMSVNPFQKDDAETQAHYHSQSGNALSKSVSKRVFMLNLRNSTVHIQRVTIDNSERESTIFLVDSSTVLFEAGKLVSCGLESPFVVANSEESSSRFGSRIVVSSSEIVWKEDTQPPLVDTLSTSAGISVFGSGLRFDSKILSSGTGPLFSFGLHPSTGEIVPLRPDSTTTTHLSACLLVNMSSSCTSNCDSLPSLKFGSCVSQTLVGCSLSRSSNHQSGTGMLDINMGGSLLCQNTSFSHCTRTSNSATEELGEHFNSTHSAYTLQTGVTSVSFILCTFDEMTYSASGNLGGAAISLLVNPATLSISQCSFHKCTVIAENNDGGAIHYQSTSSTGSELSLLDSSFTECASTFEFEFSSAGALVSNVYGPSTISNCFFEKCWAPGRAGTIYLYHTGSTLANCAFFGCYSNTYGGGLFVRSVSSIEMTFVQFRTCSAKKPVSASDIATFELSTSLSSTSVQFCDSTSGSPNIYHFDNSSSDSSLIPQVRNVTIVSSSVEIVETTATVSMTMSEKIKGQMGVLLEGANVPRLVFLTFGTSTTPSTTASADFTLSSTTILPTLESGKTYTIRSCSFPHEQSGVDGVTSSLVDSTTASITISGHLFREGSYEMKVKTENQDELTISLTSPTLSSLSGQFGMSATDSSKLRYTREYEVRSIVFNSTSLSQPSLLSFSIPYPSARLTKIAQVNSTDWVTLSFEGSGFVAESYIITLSGRDEDGLTHETTITRAPTSPTALPVVNMSLYPLDEASLRYGMEYTITSMISSDTFQNVVLDVTSFSTIPEPARITSLRLTGYDELEKTAFFSVEGRVFVEGEKFTIKVLTSSSTAFYFGFTASSTTSGEGSAILFSDDPSKVELEYHTDFTVSNVTDKNGVELILHSTFTFSTNEEPGRVMKNGDAVAVNDSNTTTIALVGHNMQIGTFSLELVNVMDETQKPVLSTRFDSATTGLASASLYPTAELKYGGTYRLVKMTTTMENARPIHVEPSLSFIVTVEPPRLTKIGTVVAEDSDRRVQIGLTGIKMTNGPFTLTLNNTKTLTATFVADGESGTVSGILFSQDDSKVELEYDTEYTVTGLTDKDNKPTFFHSSLSFRTPIEPTRLVKLNMAKYDDDETTVFVELEGSKLGTTGIYSVELSLDGDVKHTIDFSITSDSKWIGSAILYPSSSCELEYGKTYDVSNFTHTLNSLSSSHFYESTTLQIEAEPSRIELLVSATLSKDRLLMTAKFEGRAFKSELGPILLKKDANTFESIGNVRFVDSTYCEADFVVGDSEPGLVYTQSYNLARKDGESSCFVNSDVSVRVPAPPLLTHVSFAPLNKLGISGLVLFEGTDLESNKEYEITLEPSFSLRIRISDSTSASSSPLLVGWNDSLPFSTTFTIASISPVDSMDGDLLNKSLLSFNTSDRPTELFIHFDSTSTDSSLFCGTFDRPCPTIENGWTIVTGLSFTRPTLGIIDSTTLSSQLTISEGMHVLETHGSNSEPTLTIPSSATHSEGSGLIVMTSASLEIVNVDIVLDSPLSSFVLLSACSSGTLLPKPVTFQNPSHF</sequence>